<keyword evidence="2" id="KW-0479">Metal-binding</keyword>
<evidence type="ECO:0000256" key="3">
    <source>
        <dbReference type="ARBA" id="ARBA00022801"/>
    </source>
</evidence>
<dbReference type="AlphaFoldDB" id="A0A543CTZ6"/>
<name>A0A543CTZ6_9ACTN</name>
<evidence type="ECO:0000313" key="7">
    <source>
        <dbReference type="Proteomes" id="UP000316096"/>
    </source>
</evidence>
<evidence type="ECO:0000256" key="4">
    <source>
        <dbReference type="ARBA" id="ARBA00022833"/>
    </source>
</evidence>
<feature type="domain" description="Succinylglutamate desuccinylase/Aspartoacylase catalytic" evidence="5">
    <location>
        <begin position="24"/>
        <end position="211"/>
    </location>
</feature>
<sequence length="301" mass="31576">MTERRTLSVPGLDIPYFEIQGRGDGPRLTVVAGVHGTEYTSIAALREFVRDVDPDEVSGAITVVPVVNVPAFWARSPFVVPVDGENLNRAFPGDAGGGFTEVLAHHVFTSFVLGADYLVDLHAGDLPEALEPFTIFEESPVEAASRALALAYGAGHMVRQAATARTVAGSTCAAAADAGIPAIIAESGQNGLVDRAAVDQHLAGLTNIARTIGVLAGDPAPMPEPRFHEGWHWLRTDRAGWWQPAVRTGEAVRAGALLGTMSDVWGEVFAEVTAPDAGTPLFLTTSPAVPADGLLLGLARD</sequence>
<gene>
    <name evidence="6" type="ORF">FB559_6301</name>
</gene>
<dbReference type="GO" id="GO:0016788">
    <property type="term" value="F:hydrolase activity, acting on ester bonds"/>
    <property type="evidence" value="ECO:0007669"/>
    <property type="project" value="InterPro"/>
</dbReference>
<dbReference type="SUPFAM" id="SSF53187">
    <property type="entry name" value="Zn-dependent exopeptidases"/>
    <property type="match status" value="1"/>
</dbReference>
<dbReference type="PIRSF" id="PIRSF039012">
    <property type="entry name" value="ASP"/>
    <property type="match status" value="1"/>
</dbReference>
<evidence type="ECO:0000256" key="2">
    <source>
        <dbReference type="ARBA" id="ARBA00022723"/>
    </source>
</evidence>
<proteinExistence type="predicted"/>
<protein>
    <recommendedName>
        <fullName evidence="5">Succinylglutamate desuccinylase/Aspartoacylase catalytic domain-containing protein</fullName>
    </recommendedName>
</protein>
<evidence type="ECO:0000259" key="5">
    <source>
        <dbReference type="Pfam" id="PF24827"/>
    </source>
</evidence>
<dbReference type="EMBL" id="VFOZ01000001">
    <property type="protein sequence ID" value="TQM00586.1"/>
    <property type="molecule type" value="Genomic_DNA"/>
</dbReference>
<comment type="caution">
    <text evidence="6">The sequence shown here is derived from an EMBL/GenBank/DDBJ whole genome shotgun (WGS) entry which is preliminary data.</text>
</comment>
<keyword evidence="7" id="KW-1185">Reference proteome</keyword>
<dbReference type="PANTHER" id="PTHR37326:SF1">
    <property type="entry name" value="BLL3975 PROTEIN"/>
    <property type="match status" value="1"/>
</dbReference>
<dbReference type="OrthoDB" id="9782876at2"/>
<reference evidence="6 7" key="1">
    <citation type="submission" date="2019-06" db="EMBL/GenBank/DDBJ databases">
        <title>Sequencing the genomes of 1000 actinobacteria strains.</title>
        <authorList>
            <person name="Klenk H.-P."/>
        </authorList>
    </citation>
    <scope>NUCLEOTIDE SEQUENCE [LARGE SCALE GENOMIC DNA]</scope>
    <source>
        <strain evidence="6 7">DSM 102200</strain>
    </source>
</reference>
<comment type="cofactor">
    <cofactor evidence="1">
        <name>Zn(2+)</name>
        <dbReference type="ChEBI" id="CHEBI:29105"/>
    </cofactor>
</comment>
<keyword evidence="4" id="KW-0862">Zinc</keyword>
<dbReference type="PANTHER" id="PTHR37326">
    <property type="entry name" value="BLL3975 PROTEIN"/>
    <property type="match status" value="1"/>
</dbReference>
<dbReference type="RefSeq" id="WP_141960251.1">
    <property type="nucleotide sequence ID" value="NZ_VFOZ01000001.1"/>
</dbReference>
<keyword evidence="3" id="KW-0378">Hydrolase</keyword>
<dbReference type="GO" id="GO:0046872">
    <property type="term" value="F:metal ion binding"/>
    <property type="evidence" value="ECO:0007669"/>
    <property type="project" value="UniProtKB-KW"/>
</dbReference>
<dbReference type="Pfam" id="PF24827">
    <property type="entry name" value="AstE_AspA_cat"/>
    <property type="match status" value="1"/>
</dbReference>
<organism evidence="6 7">
    <name type="scientific">Actinoallomurus bryophytorum</name>
    <dbReference type="NCBI Taxonomy" id="1490222"/>
    <lineage>
        <taxon>Bacteria</taxon>
        <taxon>Bacillati</taxon>
        <taxon>Actinomycetota</taxon>
        <taxon>Actinomycetes</taxon>
        <taxon>Streptosporangiales</taxon>
        <taxon>Thermomonosporaceae</taxon>
        <taxon>Actinoallomurus</taxon>
    </lineage>
</organism>
<dbReference type="InterPro" id="IPR055438">
    <property type="entry name" value="AstE_AspA_cat"/>
</dbReference>
<dbReference type="GO" id="GO:0016811">
    <property type="term" value="F:hydrolase activity, acting on carbon-nitrogen (but not peptide) bonds, in linear amides"/>
    <property type="evidence" value="ECO:0007669"/>
    <property type="project" value="InterPro"/>
</dbReference>
<dbReference type="Proteomes" id="UP000316096">
    <property type="component" value="Unassembled WGS sequence"/>
</dbReference>
<accession>A0A543CTZ6</accession>
<evidence type="ECO:0000313" key="6">
    <source>
        <dbReference type="EMBL" id="TQM00586.1"/>
    </source>
</evidence>
<dbReference type="Gene3D" id="3.40.630.10">
    <property type="entry name" value="Zn peptidases"/>
    <property type="match status" value="1"/>
</dbReference>
<dbReference type="InterPro" id="IPR043795">
    <property type="entry name" value="N-alpha-Ac-DABA-like"/>
</dbReference>
<dbReference type="InterPro" id="IPR053138">
    <property type="entry name" value="N-alpha-Ac-DABA_deacetylase"/>
</dbReference>
<evidence type="ECO:0000256" key="1">
    <source>
        <dbReference type="ARBA" id="ARBA00001947"/>
    </source>
</evidence>